<reference evidence="1 2" key="1">
    <citation type="submission" date="2019-10" db="EMBL/GenBank/DDBJ databases">
        <title>Gracilibacillus salitolerans sp. nov., a moderate halophile isolated from a saline soil in northwest China.</title>
        <authorList>
            <person name="Gan L."/>
        </authorList>
    </citation>
    <scope>NUCLEOTIDE SEQUENCE [LARGE SCALE GENOMIC DNA]</scope>
    <source>
        <strain evidence="1 2">TP2-8</strain>
    </source>
</reference>
<dbReference type="EMBL" id="WJEE01000006">
    <property type="protein sequence ID" value="MRI65632.1"/>
    <property type="molecule type" value="Genomic_DNA"/>
</dbReference>
<name>A0A6N7QWW3_9BACI</name>
<dbReference type="Proteomes" id="UP000435187">
    <property type="component" value="Unassembled WGS sequence"/>
</dbReference>
<dbReference type="AlphaFoldDB" id="A0A6N7QWW3"/>
<comment type="caution">
    <text evidence="1">The sequence shown here is derived from an EMBL/GenBank/DDBJ whole genome shotgun (WGS) entry which is preliminary data.</text>
</comment>
<sequence>MIELQGNIVIKLLFSDDNLFVKRNDVGEGEIAYQLKETIEPVEALFSER</sequence>
<organism evidence="1 2">
    <name type="scientific">Gracilibacillus thailandensis</name>
    <dbReference type="NCBI Taxonomy" id="563735"/>
    <lineage>
        <taxon>Bacteria</taxon>
        <taxon>Bacillati</taxon>
        <taxon>Bacillota</taxon>
        <taxon>Bacilli</taxon>
        <taxon>Bacillales</taxon>
        <taxon>Bacillaceae</taxon>
        <taxon>Gracilibacillus</taxon>
    </lineage>
</organism>
<dbReference type="RefSeq" id="WP_153834447.1">
    <property type="nucleotide sequence ID" value="NZ_JBHUMW010000025.1"/>
</dbReference>
<gene>
    <name evidence="1" type="ORF">GH885_04615</name>
</gene>
<protein>
    <submittedName>
        <fullName evidence="1">Uncharacterized protein</fullName>
    </submittedName>
</protein>
<keyword evidence="2" id="KW-1185">Reference proteome</keyword>
<proteinExistence type="predicted"/>
<evidence type="ECO:0000313" key="2">
    <source>
        <dbReference type="Proteomes" id="UP000435187"/>
    </source>
</evidence>
<evidence type="ECO:0000313" key="1">
    <source>
        <dbReference type="EMBL" id="MRI65632.1"/>
    </source>
</evidence>
<accession>A0A6N7QWW3</accession>